<keyword evidence="15" id="KW-1185">Reference proteome</keyword>
<keyword evidence="4 14" id="KW-0436">Ligase</keyword>
<dbReference type="RefSeq" id="XP_007509780.1">
    <property type="nucleotide sequence ID" value="XM_007509718.1"/>
</dbReference>
<dbReference type="PROSITE" id="PS50172">
    <property type="entry name" value="BRCT"/>
    <property type="match status" value="1"/>
</dbReference>
<dbReference type="Pfam" id="PF03120">
    <property type="entry name" value="OB_DNA_ligase"/>
    <property type="match status" value="1"/>
</dbReference>
<evidence type="ECO:0000256" key="11">
    <source>
        <dbReference type="ARBA" id="ARBA00023204"/>
    </source>
</evidence>
<dbReference type="GeneID" id="19012363"/>
<dbReference type="InterPro" id="IPR003583">
    <property type="entry name" value="Hlx-hairpin-Hlx_DNA-bd_motif"/>
</dbReference>
<evidence type="ECO:0000256" key="7">
    <source>
        <dbReference type="ARBA" id="ARBA00022763"/>
    </source>
</evidence>
<keyword evidence="10" id="KW-0520">NAD</keyword>
<dbReference type="InterPro" id="IPR041663">
    <property type="entry name" value="DisA/LigA_HHH"/>
</dbReference>
<dbReference type="Pfam" id="PF12826">
    <property type="entry name" value="HHH_2"/>
    <property type="match status" value="1"/>
</dbReference>
<keyword evidence="5" id="KW-0235">DNA replication</keyword>
<gene>
    <name evidence="14" type="ordered locus">Bathy12g00570</name>
</gene>
<dbReference type="EMBL" id="FO082267">
    <property type="protein sequence ID" value="CCO18895.1"/>
    <property type="molecule type" value="Genomic_DNA"/>
</dbReference>
<keyword evidence="6" id="KW-0479">Metal-binding</keyword>
<evidence type="ECO:0000256" key="6">
    <source>
        <dbReference type="ARBA" id="ARBA00022723"/>
    </source>
</evidence>
<dbReference type="InterPro" id="IPR001357">
    <property type="entry name" value="BRCT_dom"/>
</dbReference>
<keyword evidence="11" id="KW-0234">DNA repair</keyword>
<name>K8F291_9CHLO</name>
<evidence type="ECO:0000256" key="12">
    <source>
        <dbReference type="ARBA" id="ARBA00034005"/>
    </source>
</evidence>
<evidence type="ECO:0000313" key="15">
    <source>
        <dbReference type="Proteomes" id="UP000198341"/>
    </source>
</evidence>
<dbReference type="STRING" id="41875.K8F291"/>
<dbReference type="Gene3D" id="1.10.287.610">
    <property type="entry name" value="Helix hairpin bin"/>
    <property type="match status" value="1"/>
</dbReference>
<dbReference type="SUPFAM" id="SSF47781">
    <property type="entry name" value="RuvA domain 2-like"/>
    <property type="match status" value="1"/>
</dbReference>
<keyword evidence="9" id="KW-0460">Magnesium</keyword>
<dbReference type="Gene3D" id="1.10.150.20">
    <property type="entry name" value="5' to 3' exonuclease, C-terminal subdomain"/>
    <property type="match status" value="2"/>
</dbReference>
<dbReference type="InterPro" id="IPR012340">
    <property type="entry name" value="NA-bd_OB-fold"/>
</dbReference>
<accession>K8F291</accession>
<feature type="domain" description="BRCT" evidence="13">
    <location>
        <begin position="759"/>
        <end position="844"/>
    </location>
</feature>
<keyword evidence="7" id="KW-0227">DNA damage</keyword>
<dbReference type="InterPro" id="IPR010994">
    <property type="entry name" value="RuvA_2-like"/>
</dbReference>
<dbReference type="Proteomes" id="UP000198341">
    <property type="component" value="Chromosome 12"/>
</dbReference>
<evidence type="ECO:0000256" key="2">
    <source>
        <dbReference type="ARBA" id="ARBA00004067"/>
    </source>
</evidence>
<dbReference type="SUPFAM" id="SSF52113">
    <property type="entry name" value="BRCT domain"/>
    <property type="match status" value="1"/>
</dbReference>
<comment type="function">
    <text evidence="2">DNA ligase that catalyzes the formation of phosphodiester linkages between 5'-phosphoryl and 3'-hydroxyl groups in double-stranded DNA using NAD as a coenzyme and as the energy source for the reaction. It is essential for DNA replication and repair of damaged DNA.</text>
</comment>
<dbReference type="KEGG" id="bpg:Bathy12g00570"/>
<dbReference type="InterPro" id="IPR036420">
    <property type="entry name" value="BRCT_dom_sf"/>
</dbReference>
<evidence type="ECO:0000313" key="14">
    <source>
        <dbReference type="EMBL" id="CCO18895.1"/>
    </source>
</evidence>
<comment type="catalytic activity">
    <reaction evidence="12">
        <text>NAD(+) + (deoxyribonucleotide)n-3'-hydroxyl + 5'-phospho-(deoxyribonucleotide)m = (deoxyribonucleotide)n+m + AMP + beta-nicotinamide D-nucleotide.</text>
        <dbReference type="EC" id="6.5.1.2"/>
    </reaction>
</comment>
<dbReference type="InterPro" id="IPR013839">
    <property type="entry name" value="DNAligase_adenylation"/>
</dbReference>
<evidence type="ECO:0000256" key="1">
    <source>
        <dbReference type="ARBA" id="ARBA00001946"/>
    </source>
</evidence>
<evidence type="ECO:0000256" key="4">
    <source>
        <dbReference type="ARBA" id="ARBA00022598"/>
    </source>
</evidence>
<dbReference type="eggNOG" id="ENOG502QWTN">
    <property type="taxonomic scope" value="Eukaryota"/>
</dbReference>
<dbReference type="PROSITE" id="PS01055">
    <property type="entry name" value="DNA_LIGASE_N1"/>
    <property type="match status" value="1"/>
</dbReference>
<dbReference type="SMART" id="SM00532">
    <property type="entry name" value="LIGANc"/>
    <property type="match status" value="1"/>
</dbReference>
<keyword evidence="8" id="KW-0862">Zinc</keyword>
<dbReference type="GO" id="GO:0006260">
    <property type="term" value="P:DNA replication"/>
    <property type="evidence" value="ECO:0007669"/>
    <property type="project" value="UniProtKB-KW"/>
</dbReference>
<dbReference type="OrthoDB" id="446168at2759"/>
<organism evidence="14 15">
    <name type="scientific">Bathycoccus prasinos</name>
    <dbReference type="NCBI Taxonomy" id="41875"/>
    <lineage>
        <taxon>Eukaryota</taxon>
        <taxon>Viridiplantae</taxon>
        <taxon>Chlorophyta</taxon>
        <taxon>Mamiellophyceae</taxon>
        <taxon>Mamiellales</taxon>
        <taxon>Bathycoccaceae</taxon>
        <taxon>Bathycoccus</taxon>
    </lineage>
</organism>
<dbReference type="InterPro" id="IPR018239">
    <property type="entry name" value="DNA_ligase_AS"/>
</dbReference>
<dbReference type="Pfam" id="PF01653">
    <property type="entry name" value="DNA_ligase_aden"/>
    <property type="match status" value="1"/>
</dbReference>
<dbReference type="SUPFAM" id="SSF56091">
    <property type="entry name" value="DNA ligase/mRNA capping enzyme, catalytic domain"/>
    <property type="match status" value="1"/>
</dbReference>
<evidence type="ECO:0000256" key="8">
    <source>
        <dbReference type="ARBA" id="ARBA00022833"/>
    </source>
</evidence>
<evidence type="ECO:0000256" key="5">
    <source>
        <dbReference type="ARBA" id="ARBA00022705"/>
    </source>
</evidence>
<evidence type="ECO:0000256" key="9">
    <source>
        <dbReference type="ARBA" id="ARBA00022842"/>
    </source>
</evidence>
<dbReference type="SMART" id="SM00278">
    <property type="entry name" value="HhH1"/>
    <property type="match status" value="3"/>
</dbReference>
<protein>
    <recommendedName>
        <fullName evidence="3">DNA ligase (NAD(+))</fullName>
        <ecNumber evidence="3">6.5.1.2</ecNumber>
    </recommendedName>
</protein>
<reference evidence="14 15" key="1">
    <citation type="submission" date="2011-10" db="EMBL/GenBank/DDBJ databases">
        <authorList>
            <person name="Genoscope - CEA"/>
        </authorList>
    </citation>
    <scope>NUCLEOTIDE SEQUENCE [LARGE SCALE GENOMIC DNA]</scope>
    <source>
        <strain evidence="14 15">RCC 1105</strain>
    </source>
</reference>
<dbReference type="InterPro" id="IPR001679">
    <property type="entry name" value="DNA_ligase"/>
</dbReference>
<dbReference type="CDD" id="cd17748">
    <property type="entry name" value="BRCT_DNA_ligase_like"/>
    <property type="match status" value="1"/>
</dbReference>
<proteinExistence type="inferred from homology"/>
<dbReference type="GO" id="GO:0003677">
    <property type="term" value="F:DNA binding"/>
    <property type="evidence" value="ECO:0007669"/>
    <property type="project" value="InterPro"/>
</dbReference>
<dbReference type="EC" id="6.5.1.2" evidence="3"/>
<dbReference type="SMART" id="SM00292">
    <property type="entry name" value="BRCT"/>
    <property type="match status" value="1"/>
</dbReference>
<dbReference type="AlphaFoldDB" id="K8F291"/>
<dbReference type="InterPro" id="IPR013840">
    <property type="entry name" value="DNAligase_N"/>
</dbReference>
<evidence type="ECO:0000259" key="13">
    <source>
        <dbReference type="PROSITE" id="PS50172"/>
    </source>
</evidence>
<dbReference type="GO" id="GO:0006281">
    <property type="term" value="P:DNA repair"/>
    <property type="evidence" value="ECO:0007669"/>
    <property type="project" value="UniProtKB-KW"/>
</dbReference>
<dbReference type="SUPFAM" id="SSF50249">
    <property type="entry name" value="Nucleic acid-binding proteins"/>
    <property type="match status" value="1"/>
</dbReference>
<dbReference type="GO" id="GO:0003911">
    <property type="term" value="F:DNA ligase (NAD+) activity"/>
    <property type="evidence" value="ECO:0007669"/>
    <property type="project" value="UniProtKB-EC"/>
</dbReference>
<evidence type="ECO:0000256" key="10">
    <source>
        <dbReference type="ARBA" id="ARBA00023027"/>
    </source>
</evidence>
<sequence length="859" mass="95018">MTTTISKTKMKKITGGCLRALSSLSSSSERNLPSSNSLQVATAFANSIESSSKAEKILRDLAQKISESDRLYYDEAKETLTDGEYDLLRMKFEAVERKFEELRGKFDDGMYSRVGSGRLASSSSNSSFEYKKYKHLSPMQSLKNAFNADEVREFDERVRKSLVEVLPAAALQKVEYCAELKIDGVSASLRYENGKLVRALSRGDGEFGEDITRHVLSSSCRDVPRELGGEGSSYPEVFEIRGEVYVEEDALEKVNERKSANGETPFKNARNAAAGVMRMKEQNVDVPLSFIPHGWGTEGGDRAELFETQIEFYEKCQKWGFSDLCLTRSAISSDLNELFAFHAKTYDLRDTLSHKIDGVVYKINETRLRDRIGSDSRAPKWAIAHKFVADVAITTLKSIEVQVGRTGVLTPVAILEPCELNGATIRRATLHNFFEIERKKIQIGQDVVVERAGDVIPKIIRVATDAERITSEENAKEASSSSSSLGAALGLSSSSSTSSSLNLGGASAYAAPMLCPCCNSLVSRDAEDGMVIRCNAGLKCPAQRTARTTHFASKKALDIRGLAEKQIEKLFETNAIERTSDIFTLEERFYGPNRNEEEMPPVWARYENPAQKKKHEFTKNALNMFAAINDVKTNGVQLAKFIYALGIPFVGEATAKELAKTYKSLDKFKEAAERYHETGSRADEESDVDEKNGIKISLEAVEGVGDIVAKSIANFWSEPNNANEVKRILDNGVKILPVFGGDVSSSSSSSSRTNNNINNNNNKLSNLKVCITGTFTSKSRSEIQRDIERLGGSVSNALAKSTDILLIGENPGKSKLEKAREIAKSKGGRIVLVEGFEQFQKDWLTTMEEDRDDDDDREE</sequence>
<comment type="cofactor">
    <cofactor evidence="1">
        <name>Mg(2+)</name>
        <dbReference type="ChEBI" id="CHEBI:18420"/>
    </cofactor>
</comment>
<dbReference type="NCBIfam" id="NF005932">
    <property type="entry name" value="PRK07956.1"/>
    <property type="match status" value="1"/>
</dbReference>
<evidence type="ECO:0000256" key="3">
    <source>
        <dbReference type="ARBA" id="ARBA00012722"/>
    </source>
</evidence>
<dbReference type="Pfam" id="PF00533">
    <property type="entry name" value="BRCT"/>
    <property type="match status" value="1"/>
</dbReference>
<dbReference type="Gene3D" id="3.30.470.30">
    <property type="entry name" value="DNA ligase/mRNA capping enzyme"/>
    <property type="match status" value="1"/>
</dbReference>
<dbReference type="Gene3D" id="2.40.50.140">
    <property type="entry name" value="Nucleic acid-binding proteins"/>
    <property type="match status" value="1"/>
</dbReference>
<dbReference type="Gene3D" id="3.40.50.10190">
    <property type="entry name" value="BRCT domain"/>
    <property type="match status" value="1"/>
</dbReference>
<dbReference type="InterPro" id="IPR004150">
    <property type="entry name" value="NAD_DNA_ligase_OB"/>
</dbReference>
<dbReference type="HAMAP" id="MF_01588">
    <property type="entry name" value="DNA_ligase_A"/>
    <property type="match status" value="1"/>
</dbReference>
<dbReference type="GO" id="GO:0046872">
    <property type="term" value="F:metal ion binding"/>
    <property type="evidence" value="ECO:0007669"/>
    <property type="project" value="UniProtKB-KW"/>
</dbReference>